<name>A0A2J7RAI1_9NEOP</name>
<evidence type="ECO:0000256" key="1">
    <source>
        <dbReference type="SAM" id="Coils"/>
    </source>
</evidence>
<accession>A0A2J7RAI1</accession>
<evidence type="ECO:0000313" key="3">
    <source>
        <dbReference type="EMBL" id="PNF37839.1"/>
    </source>
</evidence>
<proteinExistence type="predicted"/>
<comment type="caution">
    <text evidence="3">The sequence shown here is derived from an EMBL/GenBank/DDBJ whole genome shotgun (WGS) entry which is preliminary data.</text>
</comment>
<sequence length="204" mass="23077">MSSEKRKMLTEEDFHASPCPQSVDHVSTTQNWDPLTWMDDEGLAYLKSLGYPSILGDSPDVADGADDDIYRPVPAFKEASVSTEIGCHSDELFFSTTVEETENHQSSSNEIRQLEAEKPNLERTYVKTAVGRSKSYKRPLEEMSLHDIEQENEIMRRKICRLAAQLVDTQLEISRVRSQLSSDLEPESIADLDILKAAQLQAER</sequence>
<dbReference type="AlphaFoldDB" id="A0A2J7RAI1"/>
<organism evidence="3 4">
    <name type="scientific">Cryptotermes secundus</name>
    <dbReference type="NCBI Taxonomy" id="105785"/>
    <lineage>
        <taxon>Eukaryota</taxon>
        <taxon>Metazoa</taxon>
        <taxon>Ecdysozoa</taxon>
        <taxon>Arthropoda</taxon>
        <taxon>Hexapoda</taxon>
        <taxon>Insecta</taxon>
        <taxon>Pterygota</taxon>
        <taxon>Neoptera</taxon>
        <taxon>Polyneoptera</taxon>
        <taxon>Dictyoptera</taxon>
        <taxon>Blattodea</taxon>
        <taxon>Blattoidea</taxon>
        <taxon>Termitoidae</taxon>
        <taxon>Kalotermitidae</taxon>
        <taxon>Cryptotermitinae</taxon>
        <taxon>Cryptotermes</taxon>
    </lineage>
</organism>
<dbReference type="InParanoid" id="A0A2J7RAI1"/>
<evidence type="ECO:0000313" key="4">
    <source>
        <dbReference type="Proteomes" id="UP000235965"/>
    </source>
</evidence>
<keyword evidence="4" id="KW-1185">Reference proteome</keyword>
<feature type="compositionally biased region" description="Basic and acidic residues" evidence="2">
    <location>
        <begin position="1"/>
        <end position="15"/>
    </location>
</feature>
<reference evidence="3 4" key="1">
    <citation type="submission" date="2017-12" db="EMBL/GenBank/DDBJ databases">
        <title>Hemimetabolous genomes reveal molecular basis of termite eusociality.</title>
        <authorList>
            <person name="Harrison M.C."/>
            <person name="Jongepier E."/>
            <person name="Robertson H.M."/>
            <person name="Arning N."/>
            <person name="Bitard-Feildel T."/>
            <person name="Chao H."/>
            <person name="Childers C.P."/>
            <person name="Dinh H."/>
            <person name="Doddapaneni H."/>
            <person name="Dugan S."/>
            <person name="Gowin J."/>
            <person name="Greiner C."/>
            <person name="Han Y."/>
            <person name="Hu H."/>
            <person name="Hughes D.S.T."/>
            <person name="Huylmans A.-K."/>
            <person name="Kemena C."/>
            <person name="Kremer L.P.M."/>
            <person name="Lee S.L."/>
            <person name="Lopez-Ezquerra A."/>
            <person name="Mallet L."/>
            <person name="Monroy-Kuhn J.M."/>
            <person name="Moser A."/>
            <person name="Murali S.C."/>
            <person name="Muzny D.M."/>
            <person name="Otani S."/>
            <person name="Piulachs M.-D."/>
            <person name="Poelchau M."/>
            <person name="Qu J."/>
            <person name="Schaub F."/>
            <person name="Wada-Katsumata A."/>
            <person name="Worley K.C."/>
            <person name="Xie Q."/>
            <person name="Ylla G."/>
            <person name="Poulsen M."/>
            <person name="Gibbs R.A."/>
            <person name="Schal C."/>
            <person name="Richards S."/>
            <person name="Belles X."/>
            <person name="Korb J."/>
            <person name="Bornberg-Bauer E."/>
        </authorList>
    </citation>
    <scope>NUCLEOTIDE SEQUENCE [LARGE SCALE GENOMIC DNA]</scope>
    <source>
        <tissue evidence="3">Whole body</tissue>
    </source>
</reference>
<dbReference type="OrthoDB" id="3549872at2759"/>
<gene>
    <name evidence="3" type="ORF">B7P43_G09109</name>
</gene>
<feature type="coiled-coil region" evidence="1">
    <location>
        <begin position="97"/>
        <end position="124"/>
    </location>
</feature>
<feature type="region of interest" description="Disordered" evidence="2">
    <location>
        <begin position="1"/>
        <end position="27"/>
    </location>
</feature>
<dbReference type="EMBL" id="NEVH01006569">
    <property type="protein sequence ID" value="PNF37839.1"/>
    <property type="molecule type" value="Genomic_DNA"/>
</dbReference>
<dbReference type="Proteomes" id="UP000235965">
    <property type="component" value="Unassembled WGS sequence"/>
</dbReference>
<protein>
    <submittedName>
        <fullName evidence="3">Uncharacterized protein</fullName>
    </submittedName>
</protein>
<evidence type="ECO:0000256" key="2">
    <source>
        <dbReference type="SAM" id="MobiDB-lite"/>
    </source>
</evidence>
<keyword evidence="1" id="KW-0175">Coiled coil</keyword>